<dbReference type="Proteomes" id="UP000006903">
    <property type="component" value="Chromosome"/>
</dbReference>
<sequence>MSKPGIVSEYYFSDHYRVIVVEEGDSYIVSVDVYRSKWIFTDYTEKCVENTCLLLKELSPEPGDNRYVDLDSVSKIIIIGVKVDDNYETINVKWVLRKKPTYSDIESLYEASWRIIGCHRGDC</sequence>
<evidence type="ECO:0000313" key="2">
    <source>
        <dbReference type="Proteomes" id="UP000006903"/>
    </source>
</evidence>
<dbReference type="KEGG" id="dka:DKAM_1052"/>
<evidence type="ECO:0000313" key="1">
    <source>
        <dbReference type="EMBL" id="ACL11378.1"/>
    </source>
</evidence>
<dbReference type="AlphaFoldDB" id="B8D5J7"/>
<protein>
    <submittedName>
        <fullName evidence="1">Uncharacterized protein</fullName>
    </submittedName>
</protein>
<dbReference type="EMBL" id="CP001140">
    <property type="protein sequence ID" value="ACL11378.1"/>
    <property type="molecule type" value="Genomic_DNA"/>
</dbReference>
<dbReference type="RefSeq" id="WP_012608719.1">
    <property type="nucleotide sequence ID" value="NC_011766.1"/>
</dbReference>
<organism evidence="1 2">
    <name type="scientific">Desulfurococcus amylolyticus (strain DSM 18924 / JCM 16383 / VKM B-2413 / 1221n)</name>
    <name type="common">Desulfurococcus kamchatkensis</name>
    <dbReference type="NCBI Taxonomy" id="490899"/>
    <lineage>
        <taxon>Archaea</taxon>
        <taxon>Thermoproteota</taxon>
        <taxon>Thermoprotei</taxon>
        <taxon>Desulfurococcales</taxon>
        <taxon>Desulfurococcaceae</taxon>
        <taxon>Desulfurococcus</taxon>
    </lineage>
</organism>
<proteinExistence type="predicted"/>
<gene>
    <name evidence="1" type="ordered locus">DKAM_1052</name>
</gene>
<accession>B8D5J7</accession>
<name>B8D5J7_DESA1</name>
<dbReference type="GeneID" id="7171160"/>
<dbReference type="HOGENOM" id="CLU_1965450_0_0_2"/>
<reference evidence="1 2" key="1">
    <citation type="journal article" date="2009" name="J. Bacteriol.">
        <title>Complete genome sequence of the anaerobic, protein-degrading hyperthermophilic crenarchaeon Desulfurococcus kamchatkensis.</title>
        <authorList>
            <person name="Ravin N.V."/>
            <person name="Mardanov A.V."/>
            <person name="Beletsky A.V."/>
            <person name="Kublanov I.V."/>
            <person name="Kolganova T.V."/>
            <person name="Lebedinsky A.V."/>
            <person name="Chernyh N.A."/>
            <person name="Bonch-Osmolovskaya E.A."/>
            <person name="Skryabin K.G."/>
        </authorList>
    </citation>
    <scope>NUCLEOTIDE SEQUENCE [LARGE SCALE GENOMIC DNA]</scope>
    <source>
        <strain evidence="2">DSM 18924 / JCM 16383 / VKM B-2413 / 1221n</strain>
    </source>
</reference>
<dbReference type="eggNOG" id="arCOG08869">
    <property type="taxonomic scope" value="Archaea"/>
</dbReference>
<dbReference type="STRING" id="490899.DKAM_1052"/>